<keyword evidence="5" id="KW-0406">Ion transport</keyword>
<keyword evidence="3 7" id="KW-0812">Transmembrane</keyword>
<proteinExistence type="predicted"/>
<dbReference type="GO" id="GO:0005254">
    <property type="term" value="F:chloride channel activity"/>
    <property type="evidence" value="ECO:0007669"/>
    <property type="project" value="InterPro"/>
</dbReference>
<keyword evidence="2" id="KW-0813">Transport</keyword>
<evidence type="ECO:0000256" key="5">
    <source>
        <dbReference type="ARBA" id="ARBA00023065"/>
    </source>
</evidence>
<accession>A0A7S2KNI9</accession>
<evidence type="ECO:0000256" key="6">
    <source>
        <dbReference type="ARBA" id="ARBA00023136"/>
    </source>
</evidence>
<dbReference type="InterPro" id="IPR044669">
    <property type="entry name" value="YneE/VCCN1/2-like"/>
</dbReference>
<evidence type="ECO:0000256" key="3">
    <source>
        <dbReference type="ARBA" id="ARBA00022692"/>
    </source>
</evidence>
<evidence type="ECO:0000313" key="8">
    <source>
        <dbReference type="EMBL" id="CAD9582134.1"/>
    </source>
</evidence>
<dbReference type="AlphaFoldDB" id="A0A7S2KNI9"/>
<feature type="transmembrane region" description="Helical" evidence="7">
    <location>
        <begin position="475"/>
        <end position="494"/>
    </location>
</feature>
<dbReference type="EMBL" id="HBGY01016349">
    <property type="protein sequence ID" value="CAD9582134.1"/>
    <property type="molecule type" value="Transcribed_RNA"/>
</dbReference>
<sequence length="590" mass="66067">MIIYDKGIFGAKLLLRIHGSAAYKATVPALVAVGVYLILSYHFSPDTDSLTHPYAVGALVSSVSFILIFRANFGYQRYWEGATSIHQMTSKWQDAVVLAGVFHYQSKHYNKIKPPCFFDHPKVNFRDGWSRNRITMLTSSLMQSREGSVCSDAVPVVTDLEMQMQMQTNHSNVNVHFMNGNGTEKDEHDHDHAAHDLELPSDVHVNLAPPQSSPSSPNRRKNRFTMLRKTASINAINIGGDNPLPARRCPPNNIAYNTMHNSVKLDSIFEEHGYNNVGSGEPFVVDQPPFLHHSEVGLFGASHLNGGVSGTPSLFLQELAHLASLLNAVALSTLRNEIENAKAPLRESPVDGHWPPDDTSDMKRNKGAFAKLKEILLYWFWLDRTPESREAMNAEAPLEVIGGVSQGEIDCLQRARGASAKVNLAWIWLMEFITREHLAGSTGAVGPPIISRIYQFLSDGCVGYNQARKISFIPFPFPHAQISLLALLLLTFAVPFLTLEYVKERWIGSLLTFAVTECLFGLHEVARELENPFRNVPNELPLLKLQAQFNEALRQMYGGYHPDHFWRTYEDNDGVMSNHNGDSRQSLHEE</sequence>
<comment type="subcellular location">
    <subcellularLocation>
        <location evidence="1">Membrane</location>
        <topology evidence="1">Multi-pass membrane protein</topology>
    </subcellularLocation>
</comment>
<name>A0A7S2KNI9_9STRA</name>
<evidence type="ECO:0000256" key="7">
    <source>
        <dbReference type="SAM" id="Phobius"/>
    </source>
</evidence>
<evidence type="ECO:0000256" key="1">
    <source>
        <dbReference type="ARBA" id="ARBA00004141"/>
    </source>
</evidence>
<dbReference type="PANTHER" id="PTHR33281">
    <property type="entry name" value="UPF0187 PROTEIN YNEE"/>
    <property type="match status" value="1"/>
</dbReference>
<dbReference type="PANTHER" id="PTHR33281:SF20">
    <property type="match status" value="1"/>
</dbReference>
<evidence type="ECO:0000256" key="2">
    <source>
        <dbReference type="ARBA" id="ARBA00022448"/>
    </source>
</evidence>
<feature type="transmembrane region" description="Helical" evidence="7">
    <location>
        <begin position="21"/>
        <end position="39"/>
    </location>
</feature>
<gene>
    <name evidence="8" type="ORF">LDAN0321_LOCUS10573</name>
</gene>
<protein>
    <submittedName>
        <fullName evidence="8">Uncharacterized protein</fullName>
    </submittedName>
</protein>
<dbReference type="Pfam" id="PF25539">
    <property type="entry name" value="Bestrophin_2"/>
    <property type="match status" value="1"/>
</dbReference>
<organism evidence="8">
    <name type="scientific">Leptocylindrus danicus</name>
    <dbReference type="NCBI Taxonomy" id="163516"/>
    <lineage>
        <taxon>Eukaryota</taxon>
        <taxon>Sar</taxon>
        <taxon>Stramenopiles</taxon>
        <taxon>Ochrophyta</taxon>
        <taxon>Bacillariophyta</taxon>
        <taxon>Coscinodiscophyceae</taxon>
        <taxon>Chaetocerotophycidae</taxon>
        <taxon>Leptocylindrales</taxon>
        <taxon>Leptocylindraceae</taxon>
        <taxon>Leptocylindrus</taxon>
    </lineage>
</organism>
<evidence type="ECO:0000256" key="4">
    <source>
        <dbReference type="ARBA" id="ARBA00022989"/>
    </source>
</evidence>
<reference evidence="8" key="1">
    <citation type="submission" date="2021-01" db="EMBL/GenBank/DDBJ databases">
        <authorList>
            <person name="Corre E."/>
            <person name="Pelletier E."/>
            <person name="Niang G."/>
            <person name="Scheremetjew M."/>
            <person name="Finn R."/>
            <person name="Kale V."/>
            <person name="Holt S."/>
            <person name="Cochrane G."/>
            <person name="Meng A."/>
            <person name="Brown T."/>
            <person name="Cohen L."/>
        </authorList>
    </citation>
    <scope>NUCLEOTIDE SEQUENCE</scope>
    <source>
        <strain evidence="8">B650</strain>
    </source>
</reference>
<dbReference type="GO" id="GO:0016020">
    <property type="term" value="C:membrane"/>
    <property type="evidence" value="ECO:0007669"/>
    <property type="project" value="UniProtKB-SubCell"/>
</dbReference>
<feature type="transmembrane region" description="Helical" evidence="7">
    <location>
        <begin position="51"/>
        <end position="69"/>
    </location>
</feature>
<keyword evidence="6 7" id="KW-0472">Membrane</keyword>
<keyword evidence="4 7" id="KW-1133">Transmembrane helix</keyword>